<protein>
    <submittedName>
        <fullName evidence="1">Uncharacterized protein</fullName>
    </submittedName>
</protein>
<gene>
    <name evidence="1" type="ORF">HHUSO_G19016</name>
</gene>
<sequence>MYLGVKSNAGLVSHHLASHKALADKASNYATAALPVYGIILDSIPVTLKEYFRLVFVEEKVSKIGNLMYTYCSRCKMFANDSARVLSETHHSESLLHHQLTWVKKSILKDEQVHHRAVKHWANGAALHVGMLIHIARLESRDRAPVAAWVSTYQTEYQDIIQKYRQHKLSVIDVMLLPILYLHEIHFLFKDTETAISVHLVNPDFSMNNYMNMFFGVQPFIKVNTIFEETSRNLGVLVKEKEKFKLG</sequence>
<dbReference type="Proteomes" id="UP001369086">
    <property type="component" value="Unassembled WGS sequence"/>
</dbReference>
<name>A0ABR0Z4W0_HUSHU</name>
<organism evidence="1 2">
    <name type="scientific">Huso huso</name>
    <name type="common">Beluga</name>
    <name type="synonym">Acipenser huso</name>
    <dbReference type="NCBI Taxonomy" id="61971"/>
    <lineage>
        <taxon>Eukaryota</taxon>
        <taxon>Metazoa</taxon>
        <taxon>Chordata</taxon>
        <taxon>Craniata</taxon>
        <taxon>Vertebrata</taxon>
        <taxon>Euteleostomi</taxon>
        <taxon>Actinopterygii</taxon>
        <taxon>Chondrostei</taxon>
        <taxon>Acipenseriformes</taxon>
        <taxon>Acipenseridae</taxon>
        <taxon>Huso</taxon>
    </lineage>
</organism>
<accession>A0ABR0Z4W0</accession>
<evidence type="ECO:0000313" key="1">
    <source>
        <dbReference type="EMBL" id="KAK6479874.1"/>
    </source>
</evidence>
<dbReference type="EMBL" id="JAHFZB010000017">
    <property type="protein sequence ID" value="KAK6479874.1"/>
    <property type="molecule type" value="Genomic_DNA"/>
</dbReference>
<comment type="caution">
    <text evidence="1">The sequence shown here is derived from an EMBL/GenBank/DDBJ whole genome shotgun (WGS) entry which is preliminary data.</text>
</comment>
<keyword evidence="2" id="KW-1185">Reference proteome</keyword>
<evidence type="ECO:0000313" key="2">
    <source>
        <dbReference type="Proteomes" id="UP001369086"/>
    </source>
</evidence>
<reference evidence="1 2" key="1">
    <citation type="submission" date="2021-05" db="EMBL/GenBank/DDBJ databases">
        <authorList>
            <person name="Zahm M."/>
            <person name="Klopp C."/>
            <person name="Cabau C."/>
            <person name="Kuhl H."/>
            <person name="Suciu R."/>
            <person name="Ciorpac M."/>
            <person name="Holostenco D."/>
            <person name="Gessner J."/>
            <person name="Wuertz S."/>
            <person name="Hohne C."/>
            <person name="Stock M."/>
            <person name="Gislard M."/>
            <person name="Lluch J."/>
            <person name="Milhes M."/>
            <person name="Lampietro C."/>
            <person name="Lopez Roques C."/>
            <person name="Donnadieu C."/>
            <person name="Du K."/>
            <person name="Schartl M."/>
            <person name="Guiguen Y."/>
        </authorList>
    </citation>
    <scope>NUCLEOTIDE SEQUENCE [LARGE SCALE GENOMIC DNA]</scope>
    <source>
        <strain evidence="1">Hh-F2</strain>
        <tissue evidence="1">Blood</tissue>
    </source>
</reference>
<proteinExistence type="predicted"/>